<keyword evidence="2" id="KW-0449">Lipoprotein</keyword>
<dbReference type="Gene3D" id="1.25.40.390">
    <property type="match status" value="1"/>
</dbReference>
<proteinExistence type="predicted"/>
<dbReference type="AlphaFoldDB" id="A0A413VVA5"/>
<dbReference type="EMBL" id="QSGO01000002">
    <property type="protein sequence ID" value="RHB37576.1"/>
    <property type="molecule type" value="Genomic_DNA"/>
</dbReference>
<dbReference type="RefSeq" id="WP_122200848.1">
    <property type="nucleotide sequence ID" value="NZ_CABJFV010000002.1"/>
</dbReference>
<gene>
    <name evidence="2" type="ORF">DW888_03090</name>
</gene>
<evidence type="ECO:0000313" key="3">
    <source>
        <dbReference type="Proteomes" id="UP000284379"/>
    </source>
</evidence>
<feature type="region of interest" description="Disordered" evidence="1">
    <location>
        <begin position="35"/>
        <end position="57"/>
    </location>
</feature>
<feature type="compositionally biased region" description="Acidic residues" evidence="1">
    <location>
        <begin position="44"/>
        <end position="53"/>
    </location>
</feature>
<dbReference type="PROSITE" id="PS51257">
    <property type="entry name" value="PROKAR_LIPOPROTEIN"/>
    <property type="match status" value="1"/>
</dbReference>
<dbReference type="Proteomes" id="UP000284379">
    <property type="component" value="Unassembled WGS sequence"/>
</dbReference>
<evidence type="ECO:0000313" key="2">
    <source>
        <dbReference type="EMBL" id="RHB37576.1"/>
    </source>
</evidence>
<dbReference type="InterPro" id="IPR011990">
    <property type="entry name" value="TPR-like_helical_dom_sf"/>
</dbReference>
<dbReference type="Pfam" id="PF12741">
    <property type="entry name" value="SusD-like"/>
    <property type="match status" value="2"/>
</dbReference>
<name>A0A413VVA5_9BACE</name>
<protein>
    <submittedName>
        <fullName evidence="2">SusD/RagB family nutrient-binding outer membrane lipoprotein</fullName>
    </submittedName>
</protein>
<comment type="caution">
    <text evidence="2">The sequence shown here is derived from an EMBL/GenBank/DDBJ whole genome shotgun (WGS) entry which is preliminary data.</text>
</comment>
<evidence type="ECO:0000256" key="1">
    <source>
        <dbReference type="SAM" id="MobiDB-lite"/>
    </source>
</evidence>
<accession>A0A413VVA5</accession>
<dbReference type="InterPro" id="IPR024302">
    <property type="entry name" value="SusD-like"/>
</dbReference>
<dbReference type="SUPFAM" id="SSF48452">
    <property type="entry name" value="TPR-like"/>
    <property type="match status" value="1"/>
</dbReference>
<sequence>MLQYKSNLKKLLIASILFPALTGCHDFSDLNQDLYNPPYVEGQEQPDPDPEPEPEGKYADLNINYKISDEDIQQLKEGQANAGTIFSSLTYEGCYNDYQITTNLTHDMYSGYIANNNPNFRFNSPNYAYTDGWSAKRWDHFYADRTVREYSHLLKTFKFVDYEKYKNAFYITRIYWAFLASMQTDTYGDIPLSAYVQAKVVEGDVPYDTQEKAYDIIFRLLEQAVDSIVPNACVFKFNPADDKCYSGDEEKWLRFANTLRLRLALRISNVDPERARQEGEAAMSNSWGLMQSDADNMRTVPRHAPVEQGGINDGGQENVLAMCSFAYNGDCVLAKDLELGYKEQSSGGTKYVVIDMATGPQEKVIDPRCAISWWRPTPLDELKNNMERPFDDFTGCEIGSYDISHTETVAKYSVTRTDIKNSKVLDPLKWFSYARESVWLSYAEQQFLLAEASLRNWSGASKSPQQYFEDGIRASMNYYKISSADTESYINGLKIYGSDVENPFMTNNKEGMLEQIITQKWLAVFPNGNEGWAEFRRTDYPRLRNILNNNSEDVPTGKFIKRVLYPYSEKDNPNKPESKNKQSTRVWWDIADTNNDRGERMTPNNFR</sequence>
<organism evidence="2 3">
    <name type="scientific">Bacteroides nordii</name>
    <dbReference type="NCBI Taxonomy" id="291645"/>
    <lineage>
        <taxon>Bacteria</taxon>
        <taxon>Pseudomonadati</taxon>
        <taxon>Bacteroidota</taxon>
        <taxon>Bacteroidia</taxon>
        <taxon>Bacteroidales</taxon>
        <taxon>Bacteroidaceae</taxon>
        <taxon>Bacteroides</taxon>
    </lineage>
</organism>
<reference evidence="2 3" key="1">
    <citation type="submission" date="2018-08" db="EMBL/GenBank/DDBJ databases">
        <title>A genome reference for cultivated species of the human gut microbiota.</title>
        <authorList>
            <person name="Zou Y."/>
            <person name="Xue W."/>
            <person name="Luo G."/>
        </authorList>
    </citation>
    <scope>NUCLEOTIDE SEQUENCE [LARGE SCALE GENOMIC DNA]</scope>
    <source>
        <strain evidence="2 3">AM40-30BH</strain>
    </source>
</reference>